<evidence type="ECO:0000313" key="1">
    <source>
        <dbReference type="EMBL" id="CAG8815773.1"/>
    </source>
</evidence>
<dbReference type="EMBL" id="CAJVQB010030589">
    <property type="protein sequence ID" value="CAG8815773.1"/>
    <property type="molecule type" value="Genomic_DNA"/>
</dbReference>
<dbReference type="Proteomes" id="UP000789901">
    <property type="component" value="Unassembled WGS sequence"/>
</dbReference>
<proteinExistence type="predicted"/>
<accession>A0ABN7W408</accession>
<organism evidence="1 2">
    <name type="scientific">Gigaspora margarita</name>
    <dbReference type="NCBI Taxonomy" id="4874"/>
    <lineage>
        <taxon>Eukaryota</taxon>
        <taxon>Fungi</taxon>
        <taxon>Fungi incertae sedis</taxon>
        <taxon>Mucoromycota</taxon>
        <taxon>Glomeromycotina</taxon>
        <taxon>Glomeromycetes</taxon>
        <taxon>Diversisporales</taxon>
        <taxon>Gigasporaceae</taxon>
        <taxon>Gigaspora</taxon>
    </lineage>
</organism>
<feature type="non-terminal residue" evidence="1">
    <location>
        <position position="88"/>
    </location>
</feature>
<name>A0ABN7W408_GIGMA</name>
<protein>
    <submittedName>
        <fullName evidence="1">20510_t:CDS:1</fullName>
    </submittedName>
</protein>
<reference evidence="1 2" key="1">
    <citation type="submission" date="2021-06" db="EMBL/GenBank/DDBJ databases">
        <authorList>
            <person name="Kallberg Y."/>
            <person name="Tangrot J."/>
            <person name="Rosling A."/>
        </authorList>
    </citation>
    <scope>NUCLEOTIDE SEQUENCE [LARGE SCALE GENOMIC DNA]</scope>
    <source>
        <strain evidence="1 2">120-4 pot B 10/14</strain>
    </source>
</reference>
<gene>
    <name evidence="1" type="ORF">GMARGA_LOCUS26369</name>
</gene>
<sequence>MEEWCIPQFLLIKNSNVFKPFIIKDNVSIPWIDLTYTDDPFKKWATACTGGKNNDMGFIFGDSPFNQPFINQFDTSKQQWINITSVGN</sequence>
<evidence type="ECO:0000313" key="2">
    <source>
        <dbReference type="Proteomes" id="UP000789901"/>
    </source>
</evidence>
<keyword evidence="2" id="KW-1185">Reference proteome</keyword>
<comment type="caution">
    <text evidence="1">The sequence shown here is derived from an EMBL/GenBank/DDBJ whole genome shotgun (WGS) entry which is preliminary data.</text>
</comment>